<dbReference type="AlphaFoldDB" id="A0A0C2XNW8"/>
<accession>A0A0C2XNW8</accession>
<evidence type="ECO:0000313" key="2">
    <source>
        <dbReference type="Proteomes" id="UP000054549"/>
    </source>
</evidence>
<keyword evidence="2" id="KW-1185">Reference proteome</keyword>
<sequence>MQFIHFSQSTQAVLQDGYATSTHHAFDLKSTTAPTLQIGGKEMDLAFSILLRDETKASRLADSSCILDVAELMPGASFCIP</sequence>
<proteinExistence type="predicted"/>
<protein>
    <submittedName>
        <fullName evidence="1">Uncharacterized protein</fullName>
    </submittedName>
</protein>
<name>A0A0C2XNW8_AMAMK</name>
<gene>
    <name evidence="1" type="ORF">M378DRAFT_155816</name>
</gene>
<dbReference type="EMBL" id="KN818223">
    <property type="protein sequence ID" value="KIL70873.1"/>
    <property type="molecule type" value="Genomic_DNA"/>
</dbReference>
<reference evidence="1 2" key="1">
    <citation type="submission" date="2014-04" db="EMBL/GenBank/DDBJ databases">
        <title>Evolutionary Origins and Diversification of the Mycorrhizal Mutualists.</title>
        <authorList>
            <consortium name="DOE Joint Genome Institute"/>
            <consortium name="Mycorrhizal Genomics Consortium"/>
            <person name="Kohler A."/>
            <person name="Kuo A."/>
            <person name="Nagy L.G."/>
            <person name="Floudas D."/>
            <person name="Copeland A."/>
            <person name="Barry K.W."/>
            <person name="Cichocki N."/>
            <person name="Veneault-Fourrey C."/>
            <person name="LaButti K."/>
            <person name="Lindquist E.A."/>
            <person name="Lipzen A."/>
            <person name="Lundell T."/>
            <person name="Morin E."/>
            <person name="Murat C."/>
            <person name="Riley R."/>
            <person name="Ohm R."/>
            <person name="Sun H."/>
            <person name="Tunlid A."/>
            <person name="Henrissat B."/>
            <person name="Grigoriev I.V."/>
            <person name="Hibbett D.S."/>
            <person name="Martin F."/>
        </authorList>
    </citation>
    <scope>NUCLEOTIDE SEQUENCE [LARGE SCALE GENOMIC DNA]</scope>
    <source>
        <strain evidence="1 2">Koide BX008</strain>
    </source>
</reference>
<dbReference type="InParanoid" id="A0A0C2XNW8"/>
<organism evidence="1 2">
    <name type="scientific">Amanita muscaria (strain Koide BX008)</name>
    <dbReference type="NCBI Taxonomy" id="946122"/>
    <lineage>
        <taxon>Eukaryota</taxon>
        <taxon>Fungi</taxon>
        <taxon>Dikarya</taxon>
        <taxon>Basidiomycota</taxon>
        <taxon>Agaricomycotina</taxon>
        <taxon>Agaricomycetes</taxon>
        <taxon>Agaricomycetidae</taxon>
        <taxon>Agaricales</taxon>
        <taxon>Pluteineae</taxon>
        <taxon>Amanitaceae</taxon>
        <taxon>Amanita</taxon>
    </lineage>
</organism>
<evidence type="ECO:0000313" key="1">
    <source>
        <dbReference type="EMBL" id="KIL70873.1"/>
    </source>
</evidence>
<dbReference type="Proteomes" id="UP000054549">
    <property type="component" value="Unassembled WGS sequence"/>
</dbReference>
<dbReference type="HOGENOM" id="CLU_2573396_0_0_1"/>